<proteinExistence type="inferred from homology"/>
<reference evidence="3" key="1">
    <citation type="submission" date="2023-05" db="EMBL/GenBank/DDBJ databases">
        <authorList>
            <person name="Huff M."/>
        </authorList>
    </citation>
    <scope>NUCLEOTIDE SEQUENCE</scope>
</reference>
<protein>
    <recommendedName>
        <fullName evidence="2">Amine oxidase domain-containing protein</fullName>
    </recommendedName>
</protein>
<gene>
    <name evidence="3" type="ORF">FPE_LOCUS8326</name>
</gene>
<evidence type="ECO:0000313" key="4">
    <source>
        <dbReference type="Proteomes" id="UP000834106"/>
    </source>
</evidence>
<dbReference type="PANTHER" id="PTHR10742">
    <property type="entry name" value="FLAVIN MONOAMINE OXIDASE"/>
    <property type="match status" value="1"/>
</dbReference>
<evidence type="ECO:0000256" key="1">
    <source>
        <dbReference type="ARBA" id="ARBA00005995"/>
    </source>
</evidence>
<dbReference type="InterPro" id="IPR002937">
    <property type="entry name" value="Amino_oxidase"/>
</dbReference>
<dbReference type="PANTHER" id="PTHR10742:SF410">
    <property type="entry name" value="LYSINE-SPECIFIC HISTONE DEMETHYLASE 2"/>
    <property type="match status" value="1"/>
</dbReference>
<dbReference type="Gene3D" id="3.90.660.10">
    <property type="match status" value="1"/>
</dbReference>
<dbReference type="Proteomes" id="UP000834106">
    <property type="component" value="Chromosome 5"/>
</dbReference>
<evidence type="ECO:0000313" key="3">
    <source>
        <dbReference type="EMBL" id="CAI9760896.1"/>
    </source>
</evidence>
<dbReference type="EMBL" id="OU503040">
    <property type="protein sequence ID" value="CAI9760896.1"/>
    <property type="molecule type" value="Genomic_DNA"/>
</dbReference>
<dbReference type="AlphaFoldDB" id="A0AAD1Z3F8"/>
<feature type="domain" description="Amine oxidase" evidence="2">
    <location>
        <begin position="80"/>
        <end position="161"/>
    </location>
</feature>
<name>A0AAD1Z3F8_9LAMI</name>
<dbReference type="SUPFAM" id="SSF51905">
    <property type="entry name" value="FAD/NAD(P)-binding domain"/>
    <property type="match status" value="1"/>
</dbReference>
<accession>A0AAD1Z3F8</accession>
<dbReference type="Gene3D" id="3.50.50.60">
    <property type="entry name" value="FAD/NAD(P)-binding domain"/>
    <property type="match status" value="1"/>
</dbReference>
<comment type="similarity">
    <text evidence="1">Belongs to the flavin monoamine oxidase family.</text>
</comment>
<keyword evidence="4" id="KW-1185">Reference proteome</keyword>
<evidence type="ECO:0000259" key="2">
    <source>
        <dbReference type="Pfam" id="PF01593"/>
    </source>
</evidence>
<dbReference type="InterPro" id="IPR036188">
    <property type="entry name" value="FAD/NAD-bd_sf"/>
</dbReference>
<dbReference type="GO" id="GO:0016491">
    <property type="term" value="F:oxidoreductase activity"/>
    <property type="evidence" value="ECO:0007669"/>
    <property type="project" value="InterPro"/>
</dbReference>
<dbReference type="Pfam" id="PF01593">
    <property type="entry name" value="Amino_oxidase"/>
    <property type="match status" value="1"/>
</dbReference>
<sequence>MATERRPDPSSLVCAQLGLELTVLKSDCPLYDTMTGEKVRTHLDEALEAEYNSLLDDMVVLVAEKGEYTMRIMKLLRLKDNDYGGFGGAHCLNKEGYSDVVESLGELSIHLNNVVTNISYCTKDCSSSNELSNKVKISTSNGKELLGDAVLVAVPLGCLQAETLVWILTACIFFFLRPDLATLRLLFTTLNLARAAFFRSSL</sequence>
<dbReference type="InterPro" id="IPR050281">
    <property type="entry name" value="Flavin_monoamine_oxidase"/>
</dbReference>
<organism evidence="3 4">
    <name type="scientific">Fraxinus pennsylvanica</name>
    <dbReference type="NCBI Taxonomy" id="56036"/>
    <lineage>
        <taxon>Eukaryota</taxon>
        <taxon>Viridiplantae</taxon>
        <taxon>Streptophyta</taxon>
        <taxon>Embryophyta</taxon>
        <taxon>Tracheophyta</taxon>
        <taxon>Spermatophyta</taxon>
        <taxon>Magnoliopsida</taxon>
        <taxon>eudicotyledons</taxon>
        <taxon>Gunneridae</taxon>
        <taxon>Pentapetalae</taxon>
        <taxon>asterids</taxon>
        <taxon>lamiids</taxon>
        <taxon>Lamiales</taxon>
        <taxon>Oleaceae</taxon>
        <taxon>Oleeae</taxon>
        <taxon>Fraxinus</taxon>
    </lineage>
</organism>